<organism evidence="2 3">
    <name type="scientific">Yaniella flava</name>
    <dbReference type="NCBI Taxonomy" id="287930"/>
    <lineage>
        <taxon>Bacteria</taxon>
        <taxon>Bacillati</taxon>
        <taxon>Actinomycetota</taxon>
        <taxon>Actinomycetes</taxon>
        <taxon>Micrococcales</taxon>
        <taxon>Micrococcaceae</taxon>
        <taxon>Yaniella</taxon>
    </lineage>
</organism>
<name>A0ABP5G2W4_9MICC</name>
<dbReference type="InterPro" id="IPR036390">
    <property type="entry name" value="WH_DNA-bd_sf"/>
</dbReference>
<evidence type="ECO:0000259" key="1">
    <source>
        <dbReference type="Pfam" id="PF13601"/>
    </source>
</evidence>
<dbReference type="PANTHER" id="PTHR37318">
    <property type="entry name" value="BSL7504 PROTEIN"/>
    <property type="match status" value="1"/>
</dbReference>
<accession>A0ABP5G2W4</accession>
<evidence type="ECO:0000313" key="3">
    <source>
        <dbReference type="Proteomes" id="UP001501461"/>
    </source>
</evidence>
<keyword evidence="3" id="KW-1185">Reference proteome</keyword>
<sequence>MTDSQDGPHLDPLIHELPRLRICAVLAATNAVESQTLKQITDLSDSALSKHIKRLVDAGYLQQQPGASGGLGRPRTWVSLTELGSRAYEQHLEALRHLTAQP</sequence>
<protein>
    <submittedName>
        <fullName evidence="2">Transcriptional regulator</fullName>
    </submittedName>
</protein>
<comment type="caution">
    <text evidence="2">The sequence shown here is derived from an EMBL/GenBank/DDBJ whole genome shotgun (WGS) entry which is preliminary data.</text>
</comment>
<proteinExistence type="predicted"/>
<reference evidence="3" key="1">
    <citation type="journal article" date="2019" name="Int. J. Syst. Evol. Microbiol.">
        <title>The Global Catalogue of Microorganisms (GCM) 10K type strain sequencing project: providing services to taxonomists for standard genome sequencing and annotation.</title>
        <authorList>
            <consortium name="The Broad Institute Genomics Platform"/>
            <consortium name="The Broad Institute Genome Sequencing Center for Infectious Disease"/>
            <person name="Wu L."/>
            <person name="Ma J."/>
        </authorList>
    </citation>
    <scope>NUCLEOTIDE SEQUENCE [LARGE SCALE GENOMIC DNA]</scope>
    <source>
        <strain evidence="3">JCM 13595</strain>
    </source>
</reference>
<dbReference type="RefSeq" id="WP_343957995.1">
    <property type="nucleotide sequence ID" value="NZ_BAAAMN010000041.1"/>
</dbReference>
<gene>
    <name evidence="2" type="ORF">GCM10009720_19090</name>
</gene>
<dbReference type="InterPro" id="IPR027395">
    <property type="entry name" value="WH_DNA-bd_dom"/>
</dbReference>
<dbReference type="InterPro" id="IPR036388">
    <property type="entry name" value="WH-like_DNA-bd_sf"/>
</dbReference>
<feature type="domain" description="Winged helix DNA-binding" evidence="1">
    <location>
        <begin position="19"/>
        <end position="98"/>
    </location>
</feature>
<dbReference type="Gene3D" id="1.10.10.10">
    <property type="entry name" value="Winged helix-like DNA-binding domain superfamily/Winged helix DNA-binding domain"/>
    <property type="match status" value="1"/>
</dbReference>
<dbReference type="SUPFAM" id="SSF46785">
    <property type="entry name" value="Winged helix' DNA-binding domain"/>
    <property type="match status" value="1"/>
</dbReference>
<dbReference type="PANTHER" id="PTHR37318:SF1">
    <property type="entry name" value="BSL7504 PROTEIN"/>
    <property type="match status" value="1"/>
</dbReference>
<evidence type="ECO:0000313" key="2">
    <source>
        <dbReference type="EMBL" id="GAA2038836.1"/>
    </source>
</evidence>
<dbReference type="Pfam" id="PF13601">
    <property type="entry name" value="HTH_34"/>
    <property type="match status" value="1"/>
</dbReference>
<dbReference type="Proteomes" id="UP001501461">
    <property type="component" value="Unassembled WGS sequence"/>
</dbReference>
<dbReference type="EMBL" id="BAAAMN010000041">
    <property type="protein sequence ID" value="GAA2038836.1"/>
    <property type="molecule type" value="Genomic_DNA"/>
</dbReference>